<evidence type="ECO:0000313" key="2">
    <source>
        <dbReference type="EMBL" id="KZT39800.1"/>
    </source>
</evidence>
<evidence type="ECO:0000256" key="1">
    <source>
        <dbReference type="SAM" id="MobiDB-lite"/>
    </source>
</evidence>
<gene>
    <name evidence="2" type="ORF">SISSUDRAFT_1045121</name>
</gene>
<name>A0A166EPC3_9AGAM</name>
<sequence length="119" mass="12974">MNPTVSSALHSSHASPSRLAFSSPSVFESIRTTSKPPKRFIAPLLVFASTSWLEAGSGEPAVGEFREERDARIERTKVMEHTVCPFFLRYSTSPAQVAIDLLTNLSSLALRLAISPSLL</sequence>
<protein>
    <submittedName>
        <fullName evidence="2">Uncharacterized protein</fullName>
    </submittedName>
</protein>
<dbReference type="Proteomes" id="UP000076798">
    <property type="component" value="Unassembled WGS sequence"/>
</dbReference>
<dbReference type="AlphaFoldDB" id="A0A166EPC3"/>
<evidence type="ECO:0000313" key="3">
    <source>
        <dbReference type="Proteomes" id="UP000076798"/>
    </source>
</evidence>
<feature type="region of interest" description="Disordered" evidence="1">
    <location>
        <begin position="1"/>
        <end position="23"/>
    </location>
</feature>
<keyword evidence="3" id="KW-1185">Reference proteome</keyword>
<reference evidence="2 3" key="1">
    <citation type="journal article" date="2016" name="Mol. Biol. Evol.">
        <title>Comparative Genomics of Early-Diverging Mushroom-Forming Fungi Provides Insights into the Origins of Lignocellulose Decay Capabilities.</title>
        <authorList>
            <person name="Nagy L.G."/>
            <person name="Riley R."/>
            <person name="Tritt A."/>
            <person name="Adam C."/>
            <person name="Daum C."/>
            <person name="Floudas D."/>
            <person name="Sun H."/>
            <person name="Yadav J.S."/>
            <person name="Pangilinan J."/>
            <person name="Larsson K.H."/>
            <person name="Matsuura K."/>
            <person name="Barry K."/>
            <person name="Labutti K."/>
            <person name="Kuo R."/>
            <person name="Ohm R.A."/>
            <person name="Bhattacharya S.S."/>
            <person name="Shirouzu T."/>
            <person name="Yoshinaga Y."/>
            <person name="Martin F.M."/>
            <person name="Grigoriev I.V."/>
            <person name="Hibbett D.S."/>
        </authorList>
    </citation>
    <scope>NUCLEOTIDE SEQUENCE [LARGE SCALE GENOMIC DNA]</scope>
    <source>
        <strain evidence="2 3">HHB10207 ss-3</strain>
    </source>
</reference>
<proteinExistence type="predicted"/>
<dbReference type="EMBL" id="KV428041">
    <property type="protein sequence ID" value="KZT39800.1"/>
    <property type="molecule type" value="Genomic_DNA"/>
</dbReference>
<organism evidence="2 3">
    <name type="scientific">Sistotremastrum suecicum HHB10207 ss-3</name>
    <dbReference type="NCBI Taxonomy" id="1314776"/>
    <lineage>
        <taxon>Eukaryota</taxon>
        <taxon>Fungi</taxon>
        <taxon>Dikarya</taxon>
        <taxon>Basidiomycota</taxon>
        <taxon>Agaricomycotina</taxon>
        <taxon>Agaricomycetes</taxon>
        <taxon>Sistotremastrales</taxon>
        <taxon>Sistotremastraceae</taxon>
        <taxon>Sistotremastrum</taxon>
    </lineage>
</organism>
<feature type="compositionally biased region" description="Low complexity" evidence="1">
    <location>
        <begin position="1"/>
        <end position="20"/>
    </location>
</feature>
<accession>A0A166EPC3</accession>